<dbReference type="InterPro" id="IPR052509">
    <property type="entry name" value="Metal_resp_DNA-bind_regulator"/>
</dbReference>
<reference evidence="2 3" key="1">
    <citation type="journal article" date="2009" name="Environ. Microbiol.">
        <title>Genome sequence of Desulfobacterium autotrophicum HRM2, a marine sulfate reducer oxidizing organic carbon completely to carbon dioxide.</title>
        <authorList>
            <person name="Strittmatter A.W."/>
            <person name="Liesegang H."/>
            <person name="Rabus R."/>
            <person name="Decker I."/>
            <person name="Amann J."/>
            <person name="Andres S."/>
            <person name="Henne A."/>
            <person name="Fricke W.F."/>
            <person name="Martinez-Arias R."/>
            <person name="Bartels D."/>
            <person name="Goesmann A."/>
            <person name="Krause L."/>
            <person name="Puehler A."/>
            <person name="Klenk H.P."/>
            <person name="Richter M."/>
            <person name="Schuler M."/>
            <person name="Gloeckner F.O."/>
            <person name="Meyerdierks A."/>
            <person name="Gottschalk G."/>
            <person name="Amann R."/>
        </authorList>
    </citation>
    <scope>NUCLEOTIDE SEQUENCE [LARGE SCALE GENOMIC DNA]</scope>
    <source>
        <strain evidence="3">ATCC 43914 / DSM 3382 / HRM2</strain>
    </source>
</reference>
<dbReference type="InterPro" id="IPR036390">
    <property type="entry name" value="WH_DNA-bd_sf"/>
</dbReference>
<dbReference type="PANTHER" id="PTHR33169:SF14">
    <property type="entry name" value="TRANSCRIPTIONAL REGULATOR RV3488"/>
    <property type="match status" value="1"/>
</dbReference>
<dbReference type="SUPFAM" id="SSF46785">
    <property type="entry name" value="Winged helix' DNA-binding domain"/>
    <property type="match status" value="1"/>
</dbReference>
<dbReference type="EMBL" id="CP001087">
    <property type="protein sequence ID" value="ACN17674.1"/>
    <property type="molecule type" value="Genomic_DNA"/>
</dbReference>
<dbReference type="InterPro" id="IPR005149">
    <property type="entry name" value="Tscrpt_reg_PadR_N"/>
</dbReference>
<proteinExistence type="predicted"/>
<dbReference type="PANTHER" id="PTHR33169">
    <property type="entry name" value="PADR-FAMILY TRANSCRIPTIONAL REGULATOR"/>
    <property type="match status" value="1"/>
</dbReference>
<dbReference type="InterPro" id="IPR036388">
    <property type="entry name" value="WH-like_DNA-bd_sf"/>
</dbReference>
<dbReference type="Gene3D" id="1.10.10.10">
    <property type="entry name" value="Winged helix-like DNA-binding domain superfamily/Winged helix DNA-binding domain"/>
    <property type="match status" value="1"/>
</dbReference>
<sequence>MKDKEKKSTLSGRQERYIQPSILMGLLSKPCYGYELINTIHLYGFVEGQAPPGMIYRHLRRLEEDGLVVSEWDTTEAGAAKRMYTITHEGREVLAIWVDYMAAQAEKLQRFVAMYGKNQK</sequence>
<dbReference type="OrthoDB" id="1683430at2"/>
<dbReference type="eggNOG" id="COG1695">
    <property type="taxonomic scope" value="Bacteria"/>
</dbReference>
<name>C0QG95_DESAH</name>
<dbReference type="Proteomes" id="UP000000442">
    <property type="component" value="Chromosome"/>
</dbReference>
<dbReference type="HOGENOM" id="CLU_063440_5_0_7"/>
<evidence type="ECO:0000313" key="3">
    <source>
        <dbReference type="Proteomes" id="UP000000442"/>
    </source>
</evidence>
<accession>C0QG95</accession>
<dbReference type="AlphaFoldDB" id="C0QG95"/>
<dbReference type="RefSeq" id="WP_015906388.1">
    <property type="nucleotide sequence ID" value="NC_012108.1"/>
</dbReference>
<evidence type="ECO:0000313" key="2">
    <source>
        <dbReference type="EMBL" id="ACN17674.1"/>
    </source>
</evidence>
<protein>
    <submittedName>
        <fullName evidence="2">Transcriptional regulator</fullName>
    </submittedName>
</protein>
<organism evidence="2 3">
    <name type="scientific">Desulforapulum autotrophicum (strain ATCC 43914 / DSM 3382 / VKM B-1955 / HRM2)</name>
    <name type="common">Desulfobacterium autotrophicum</name>
    <dbReference type="NCBI Taxonomy" id="177437"/>
    <lineage>
        <taxon>Bacteria</taxon>
        <taxon>Pseudomonadati</taxon>
        <taxon>Thermodesulfobacteriota</taxon>
        <taxon>Desulfobacteria</taxon>
        <taxon>Desulfobacterales</taxon>
        <taxon>Desulfobacteraceae</taxon>
        <taxon>Desulforapulum</taxon>
    </lineage>
</organism>
<feature type="domain" description="Transcription regulator PadR N-terminal" evidence="1">
    <location>
        <begin position="22"/>
        <end position="95"/>
    </location>
</feature>
<dbReference type="STRING" id="177437.HRM2_46180"/>
<dbReference type="Pfam" id="PF03551">
    <property type="entry name" value="PadR"/>
    <property type="match status" value="1"/>
</dbReference>
<keyword evidence="3" id="KW-1185">Reference proteome</keyword>
<gene>
    <name evidence="2" type="ordered locus">HRM2_46180</name>
</gene>
<dbReference type="KEGG" id="dat:HRM2_46180"/>
<evidence type="ECO:0000259" key="1">
    <source>
        <dbReference type="Pfam" id="PF03551"/>
    </source>
</evidence>